<comment type="similarity">
    <text evidence="1">Belongs to the FPP family.</text>
</comment>
<accession>A0A8X7TQ29</accession>
<evidence type="ECO:0000256" key="2">
    <source>
        <dbReference type="ARBA" id="ARBA00023054"/>
    </source>
</evidence>
<dbReference type="OrthoDB" id="1742919at2759"/>
<dbReference type="AlphaFoldDB" id="A0A8X7TQ29"/>
<feature type="compositionally biased region" description="Low complexity" evidence="4">
    <location>
        <begin position="200"/>
        <end position="215"/>
    </location>
</feature>
<dbReference type="PANTHER" id="PTHR31580">
    <property type="entry name" value="FILAMENT-LIKE PLANT PROTEIN 4"/>
    <property type="match status" value="1"/>
</dbReference>
<evidence type="ECO:0000313" key="6">
    <source>
        <dbReference type="Proteomes" id="UP000886595"/>
    </source>
</evidence>
<feature type="region of interest" description="Disordered" evidence="4">
    <location>
        <begin position="137"/>
        <end position="236"/>
    </location>
</feature>
<organism evidence="5 6">
    <name type="scientific">Brassica carinata</name>
    <name type="common">Ethiopian mustard</name>
    <name type="synonym">Abyssinian cabbage</name>
    <dbReference type="NCBI Taxonomy" id="52824"/>
    <lineage>
        <taxon>Eukaryota</taxon>
        <taxon>Viridiplantae</taxon>
        <taxon>Streptophyta</taxon>
        <taxon>Embryophyta</taxon>
        <taxon>Tracheophyta</taxon>
        <taxon>Spermatophyta</taxon>
        <taxon>Magnoliopsida</taxon>
        <taxon>eudicotyledons</taxon>
        <taxon>Gunneridae</taxon>
        <taxon>Pentapetalae</taxon>
        <taxon>rosids</taxon>
        <taxon>malvids</taxon>
        <taxon>Brassicales</taxon>
        <taxon>Brassicaceae</taxon>
        <taxon>Brassiceae</taxon>
        <taxon>Brassica</taxon>
    </lineage>
</organism>
<dbReference type="InterPro" id="IPR008587">
    <property type="entry name" value="FPP_plant"/>
</dbReference>
<protein>
    <submittedName>
        <fullName evidence="5">Uncharacterized protein</fullName>
    </submittedName>
</protein>
<evidence type="ECO:0000256" key="1">
    <source>
        <dbReference type="ARBA" id="ARBA00005921"/>
    </source>
</evidence>
<gene>
    <name evidence="5" type="ORF">Bca52824_080456</name>
</gene>
<evidence type="ECO:0000256" key="4">
    <source>
        <dbReference type="SAM" id="MobiDB-lite"/>
    </source>
</evidence>
<evidence type="ECO:0000313" key="5">
    <source>
        <dbReference type="EMBL" id="KAG2250320.1"/>
    </source>
</evidence>
<dbReference type="PANTHER" id="PTHR31580:SF4">
    <property type="entry name" value="FILAMENT-LIKE PLANT PROTEIN 6"/>
    <property type="match status" value="1"/>
</dbReference>
<reference evidence="5 6" key="1">
    <citation type="submission" date="2020-02" db="EMBL/GenBank/DDBJ databases">
        <authorList>
            <person name="Ma Q."/>
            <person name="Huang Y."/>
            <person name="Song X."/>
            <person name="Pei D."/>
        </authorList>
    </citation>
    <scope>NUCLEOTIDE SEQUENCE [LARGE SCALE GENOMIC DNA]</scope>
    <source>
        <strain evidence="5">Sxm20200214</strain>
        <tissue evidence="5">Leaf</tissue>
    </source>
</reference>
<feature type="coiled-coil region" evidence="3">
    <location>
        <begin position="5"/>
        <end position="75"/>
    </location>
</feature>
<proteinExistence type="inferred from homology"/>
<evidence type="ECO:0000256" key="3">
    <source>
        <dbReference type="SAM" id="Coils"/>
    </source>
</evidence>
<name>A0A8X7TQ29_BRACI</name>
<keyword evidence="2 3" id="KW-0175">Coiled coil</keyword>
<comment type="caution">
    <text evidence="5">The sequence shown here is derived from an EMBL/GenBank/DDBJ whole genome shotgun (WGS) entry which is preliminary data.</text>
</comment>
<dbReference type="EMBL" id="JAAMPC010000016">
    <property type="protein sequence ID" value="KAG2250320.1"/>
    <property type="molecule type" value="Genomic_DNA"/>
</dbReference>
<dbReference type="Proteomes" id="UP000886595">
    <property type="component" value="Unassembled WGS sequence"/>
</dbReference>
<keyword evidence="6" id="KW-1185">Reference proteome</keyword>
<sequence length="236" mass="26756">MGVDIEELKFQLQESEQMLADIRSQLDSSQRSNWLADTQLRSNLEIDVNQLKEKVRSLENDLEDEKLNHQEAVMRCHELEEHIQRPIYFPRNINSSLVAEDDEEADIKTERELTATAEKLAECQETIFVLGKQLKSLQPQPEQMRPPQRQSESYSEDELGTKNYAGDEGDSADTWVNEVPRVMESPKCPPDSETSDLMTSPSRVGSRLSGSGSSGNPTQEKGSRGISWFFSSKQGY</sequence>
<feature type="compositionally biased region" description="Low complexity" evidence="4">
    <location>
        <begin position="138"/>
        <end position="150"/>
    </location>
</feature>
<dbReference type="Pfam" id="PF05911">
    <property type="entry name" value="FPP"/>
    <property type="match status" value="1"/>
</dbReference>